<proteinExistence type="predicted"/>
<dbReference type="KEGG" id="cchl:FPL14_27770"/>
<gene>
    <name evidence="1" type="ORF">FPL14_27770</name>
</gene>
<organism evidence="1 2">
    <name type="scientific">Cohnella cholangitidis</name>
    <dbReference type="NCBI Taxonomy" id="2598458"/>
    <lineage>
        <taxon>Bacteria</taxon>
        <taxon>Bacillati</taxon>
        <taxon>Bacillota</taxon>
        <taxon>Bacilli</taxon>
        <taxon>Bacillales</taxon>
        <taxon>Paenibacillaceae</taxon>
        <taxon>Cohnella</taxon>
    </lineage>
</organism>
<dbReference type="Gene3D" id="2.130.10.30">
    <property type="entry name" value="Regulator of chromosome condensation 1/beta-lactamase-inhibitor protein II"/>
    <property type="match status" value="1"/>
</dbReference>
<evidence type="ECO:0000313" key="2">
    <source>
        <dbReference type="Proteomes" id="UP000515679"/>
    </source>
</evidence>
<dbReference type="InterPro" id="IPR000408">
    <property type="entry name" value="Reg_chr_condens"/>
</dbReference>
<dbReference type="RefSeq" id="WP_182300790.1">
    <property type="nucleotide sequence ID" value="NZ_CP041969.1"/>
</dbReference>
<dbReference type="InterPro" id="IPR009091">
    <property type="entry name" value="RCC1/BLIP-II"/>
</dbReference>
<name>A0A7G5C5R1_9BACL</name>
<keyword evidence="2" id="KW-1185">Reference proteome</keyword>
<accession>A0A7G5C5R1</accession>
<dbReference type="PROSITE" id="PS00626">
    <property type="entry name" value="RCC1_2"/>
    <property type="match status" value="1"/>
</dbReference>
<dbReference type="SUPFAM" id="SSF50985">
    <property type="entry name" value="RCC1/BLIP-II"/>
    <property type="match status" value="1"/>
</dbReference>
<protein>
    <submittedName>
        <fullName evidence="1">Uncharacterized protein</fullName>
    </submittedName>
</protein>
<sequence length="363" mass="37917">MRKYGVWGVAVLVALLAGCQSVSKEEESYRQGMRLIEQGSYPQAIGVLTDLGDYKESRSAVARLRYLINGDYIGAGNSVIAAIKSDGTVVYTGGYEDSKSAGDWKQLTALSTDGEYMEGLDANGKLSTTSPWTSEQLQASTVGSTSAMSLVIEAMPKLEHILAFDGNYPANLIALLENGAVKVVSASMVEEDIAAAEAWVKIVSVANGGHYVAGLHADGTVSVAGNELIRVLTKDWKDIVAITSSGGLIGLKEDGTVVAAGDNRFGECNVDGWNDIVAIAAGDRHTVGLRSDGTVISTGSGAFGQRDIEDWKDIVAIDASEYFTLGLKRDGTLAIAGDNSTSGGAKPDIADISGLLVPTVPGM</sequence>
<dbReference type="Pfam" id="PF13540">
    <property type="entry name" value="RCC1_2"/>
    <property type="match status" value="1"/>
</dbReference>
<reference evidence="1 2" key="1">
    <citation type="submission" date="2019-07" db="EMBL/GenBank/DDBJ databases">
        <authorList>
            <person name="Kim J.K."/>
            <person name="Cheong H.-M."/>
            <person name="Choi Y."/>
            <person name="Hwang K.J."/>
            <person name="Lee S."/>
            <person name="Choi C."/>
        </authorList>
    </citation>
    <scope>NUCLEOTIDE SEQUENCE [LARGE SCALE GENOMIC DNA]</scope>
    <source>
        <strain evidence="1 2">KS 22</strain>
    </source>
</reference>
<evidence type="ECO:0000313" key="1">
    <source>
        <dbReference type="EMBL" id="QMV44545.1"/>
    </source>
</evidence>
<dbReference type="PROSITE" id="PS51257">
    <property type="entry name" value="PROKAR_LIPOPROTEIN"/>
    <property type="match status" value="1"/>
</dbReference>
<dbReference type="Proteomes" id="UP000515679">
    <property type="component" value="Chromosome"/>
</dbReference>
<dbReference type="AlphaFoldDB" id="A0A7G5C5R1"/>
<dbReference type="EMBL" id="CP041969">
    <property type="protein sequence ID" value="QMV44545.1"/>
    <property type="molecule type" value="Genomic_DNA"/>
</dbReference>